<keyword evidence="5" id="KW-0547">Nucleotide-binding</keyword>
<dbReference type="Gene3D" id="3.40.50.300">
    <property type="entry name" value="P-loop containing nucleotide triphosphate hydrolases"/>
    <property type="match status" value="1"/>
</dbReference>
<dbReference type="InterPro" id="IPR017871">
    <property type="entry name" value="ABC_transporter-like_CS"/>
</dbReference>
<protein>
    <submittedName>
        <fullName evidence="10">ABC transporter ATP-binding protein</fullName>
    </submittedName>
</protein>
<dbReference type="GO" id="GO:0005524">
    <property type="term" value="F:ATP binding"/>
    <property type="evidence" value="ECO:0007669"/>
    <property type="project" value="UniProtKB-KW"/>
</dbReference>
<dbReference type="InterPro" id="IPR008995">
    <property type="entry name" value="Mo/tungstate-bd_C_term_dom"/>
</dbReference>
<dbReference type="FunFam" id="3.40.50.300:FF:000042">
    <property type="entry name" value="Maltose/maltodextrin ABC transporter, ATP-binding protein"/>
    <property type="match status" value="1"/>
</dbReference>
<dbReference type="SUPFAM" id="SSF50331">
    <property type="entry name" value="MOP-like"/>
    <property type="match status" value="1"/>
</dbReference>
<evidence type="ECO:0000256" key="2">
    <source>
        <dbReference type="ARBA" id="ARBA00005417"/>
    </source>
</evidence>
<keyword evidence="11" id="KW-1185">Reference proteome</keyword>
<dbReference type="InterPro" id="IPR003439">
    <property type="entry name" value="ABC_transporter-like_ATP-bd"/>
</dbReference>
<evidence type="ECO:0000256" key="5">
    <source>
        <dbReference type="ARBA" id="ARBA00022741"/>
    </source>
</evidence>
<dbReference type="Pfam" id="PF08402">
    <property type="entry name" value="TOBE_2"/>
    <property type="match status" value="1"/>
</dbReference>
<dbReference type="EMBL" id="LJYW01000001">
    <property type="protein sequence ID" value="KPL55946.1"/>
    <property type="molecule type" value="Genomic_DNA"/>
</dbReference>
<feature type="domain" description="ABC transporter" evidence="9">
    <location>
        <begin position="4"/>
        <end position="234"/>
    </location>
</feature>
<dbReference type="InterPro" id="IPR003593">
    <property type="entry name" value="AAA+_ATPase"/>
</dbReference>
<evidence type="ECO:0000256" key="1">
    <source>
        <dbReference type="ARBA" id="ARBA00004417"/>
    </source>
</evidence>
<accession>A0A0P6W9Q1</accession>
<dbReference type="SUPFAM" id="SSF52540">
    <property type="entry name" value="P-loop containing nucleoside triphosphate hydrolases"/>
    <property type="match status" value="1"/>
</dbReference>
<reference evidence="10 11" key="1">
    <citation type="submission" date="2015-09" db="EMBL/GenBank/DDBJ databases">
        <authorList>
            <person name="Jackson K.R."/>
            <person name="Lunt B.L."/>
            <person name="Fisher J.N.B."/>
            <person name="Gardner A.V."/>
            <person name="Bailey M.E."/>
            <person name="Deus L.M."/>
            <person name="Earl A.S."/>
            <person name="Gibby P.D."/>
            <person name="Hartmann K.A."/>
            <person name="Liu J.E."/>
            <person name="Manci A.M."/>
            <person name="Nielsen D.A."/>
            <person name="Solomon M.B."/>
            <person name="Breakwell D.P."/>
            <person name="Burnett S.H."/>
            <person name="Grose J.H."/>
        </authorList>
    </citation>
    <scope>NUCLEOTIDE SEQUENCE [LARGE SCALE GENOMIC DNA]</scope>
    <source>
        <strain evidence="10 11">16</strain>
    </source>
</reference>
<comment type="subcellular location">
    <subcellularLocation>
        <location evidence="1">Cell inner membrane</location>
        <topology evidence="1">Peripheral membrane protein</topology>
    </subcellularLocation>
</comment>
<comment type="caution">
    <text evidence="10">The sequence shown here is derived from an EMBL/GenBank/DDBJ whole genome shotgun (WGS) entry which is preliminary data.</text>
</comment>
<keyword evidence="6 10" id="KW-0067">ATP-binding</keyword>
<dbReference type="GO" id="GO:0055052">
    <property type="term" value="C:ATP-binding cassette (ABC) transporter complex, substrate-binding subunit-containing"/>
    <property type="evidence" value="ECO:0007669"/>
    <property type="project" value="TreeGrafter"/>
</dbReference>
<dbReference type="Pfam" id="PF00005">
    <property type="entry name" value="ABC_tran"/>
    <property type="match status" value="1"/>
</dbReference>
<dbReference type="PROSITE" id="PS00211">
    <property type="entry name" value="ABC_TRANSPORTER_1"/>
    <property type="match status" value="1"/>
</dbReference>
<evidence type="ECO:0000313" key="11">
    <source>
        <dbReference type="Proteomes" id="UP000048984"/>
    </source>
</evidence>
<dbReference type="InterPro" id="IPR047641">
    <property type="entry name" value="ABC_transpr_MalK/UgpC-like"/>
</dbReference>
<dbReference type="RefSeq" id="WP_054362113.1">
    <property type="nucleotide sequence ID" value="NZ_LJYW01000001.1"/>
</dbReference>
<evidence type="ECO:0000256" key="7">
    <source>
        <dbReference type="ARBA" id="ARBA00022967"/>
    </source>
</evidence>
<gene>
    <name evidence="10" type="ORF">ABB55_16480</name>
</gene>
<sequence length="357" mass="38365">MSRIEVQELTKVYEGRKAVAGISFRVEAGELCVLLGPSGCGKSTTLRLIAGLEDPDGGTIRIADREVTHLAPKDRRISMVFQSYALFPHLSVADNITFGLEVRGVPKAERRERLGKVAALVGLTDYLKRKPGQMSGGQRQRVALARAIIAEQPVCLMDEPLSNLDAKLRGEMRVEIRALQQRLGLSMIYVTHDQIEAMTMADKVILMKDGHIEQAGTPAELYERPATTFAARFIGAPSMNLMRFGGPADPILGVRAEHMRLGPPIGDARDATVASIEYLGADTIVGLARTPDETVAVRLPGRAGVRVGERTGLAWEPAHEHHFDGASGRRIVSPPTGTAASVGLPASAAAIPETTSL</sequence>
<evidence type="ECO:0000313" key="10">
    <source>
        <dbReference type="EMBL" id="KPL55946.1"/>
    </source>
</evidence>
<dbReference type="STRING" id="665126.ABB55_16480"/>
<dbReference type="InterPro" id="IPR013611">
    <property type="entry name" value="Transp-assoc_OB_typ2"/>
</dbReference>
<keyword evidence="7" id="KW-1278">Translocase</keyword>
<keyword evidence="4" id="KW-1003">Cell membrane</keyword>
<dbReference type="SMART" id="SM00382">
    <property type="entry name" value="AAA"/>
    <property type="match status" value="1"/>
</dbReference>
<name>A0A0P6W9Q1_9HYPH</name>
<comment type="similarity">
    <text evidence="2">Belongs to the ABC transporter superfamily.</text>
</comment>
<evidence type="ECO:0000256" key="4">
    <source>
        <dbReference type="ARBA" id="ARBA00022475"/>
    </source>
</evidence>
<dbReference type="Gene3D" id="2.40.50.100">
    <property type="match status" value="1"/>
</dbReference>
<dbReference type="AlphaFoldDB" id="A0A0P6W9Q1"/>
<keyword evidence="8" id="KW-0472">Membrane</keyword>
<dbReference type="GO" id="GO:0016887">
    <property type="term" value="F:ATP hydrolysis activity"/>
    <property type="evidence" value="ECO:0007669"/>
    <property type="project" value="InterPro"/>
</dbReference>
<dbReference type="GO" id="GO:0140359">
    <property type="term" value="F:ABC-type transporter activity"/>
    <property type="evidence" value="ECO:0007669"/>
    <property type="project" value="UniProtKB-ARBA"/>
</dbReference>
<evidence type="ECO:0000256" key="6">
    <source>
        <dbReference type="ARBA" id="ARBA00022840"/>
    </source>
</evidence>
<dbReference type="PANTHER" id="PTHR43875:SF15">
    <property type="entry name" value="TREHALOSE IMPORT ATP-BINDING PROTEIN SUGC"/>
    <property type="match status" value="1"/>
</dbReference>
<proteinExistence type="inferred from homology"/>
<keyword evidence="3" id="KW-0813">Transport</keyword>
<evidence type="ECO:0000256" key="8">
    <source>
        <dbReference type="ARBA" id="ARBA00023136"/>
    </source>
</evidence>
<reference evidence="10 11" key="2">
    <citation type="submission" date="2015-10" db="EMBL/GenBank/DDBJ databases">
        <title>Draft Genome Sequence of Prosthecomicrobium hirschii ATCC 27832.</title>
        <authorList>
            <person name="Daniel J."/>
            <person name="Givan S.A."/>
            <person name="Brun Y.V."/>
            <person name="Brown P.J."/>
        </authorList>
    </citation>
    <scope>NUCLEOTIDE SEQUENCE [LARGE SCALE GENOMIC DNA]</scope>
    <source>
        <strain evidence="10 11">16</strain>
    </source>
</reference>
<organism evidence="10 11">
    <name type="scientific">Prosthecodimorpha hirschii</name>
    <dbReference type="NCBI Taxonomy" id="665126"/>
    <lineage>
        <taxon>Bacteria</taxon>
        <taxon>Pseudomonadati</taxon>
        <taxon>Pseudomonadota</taxon>
        <taxon>Alphaproteobacteria</taxon>
        <taxon>Hyphomicrobiales</taxon>
        <taxon>Ancalomicrobiaceae</taxon>
        <taxon>Prosthecodimorpha</taxon>
    </lineage>
</organism>
<evidence type="ECO:0000259" key="9">
    <source>
        <dbReference type="PROSITE" id="PS50893"/>
    </source>
</evidence>
<dbReference type="PROSITE" id="PS50893">
    <property type="entry name" value="ABC_TRANSPORTER_2"/>
    <property type="match status" value="1"/>
</dbReference>
<evidence type="ECO:0000256" key="3">
    <source>
        <dbReference type="ARBA" id="ARBA00022448"/>
    </source>
</evidence>
<dbReference type="Proteomes" id="UP000048984">
    <property type="component" value="Unassembled WGS sequence"/>
</dbReference>
<dbReference type="PANTHER" id="PTHR43875">
    <property type="entry name" value="MALTODEXTRIN IMPORT ATP-BINDING PROTEIN MSMX"/>
    <property type="match status" value="1"/>
</dbReference>
<dbReference type="InterPro" id="IPR027417">
    <property type="entry name" value="P-loop_NTPase"/>
</dbReference>